<dbReference type="Proteomes" id="UP000464378">
    <property type="component" value="Chromosome"/>
</dbReference>
<dbReference type="AlphaFoldDB" id="A0A6C2YKE6"/>
<dbReference type="RefSeq" id="WP_162657264.1">
    <property type="nucleotide sequence ID" value="NZ_LR593887.1"/>
</dbReference>
<dbReference type="InParanoid" id="A0A6C2YKE6"/>
<sequence length="225" mass="25539">MIRKWTVRGLLLMAVMVVTLGCNPLAASLFLLNGTDSKTPAEYPLEAKDKRSEIKVLVLCHYPGNIPEEFIGVERMLAMQFSNALQTFGAAEKMVIATVPASKLEKYQNDTPDWQTKHPTELGRRFEADYVIDLHIKSMSLYEYGSRHLYRGRTLIGVEAYKVGEEVELDPGYTSEYTCEYPEGHTPDASDMPPSKFRAAFLKRIATDLSWKFVPHTTSARFHRD</sequence>
<reference evidence="1" key="1">
    <citation type="submission" date="2019-04" db="EMBL/GenBank/DDBJ databases">
        <authorList>
            <consortium name="Science for Life Laboratories"/>
        </authorList>
    </citation>
    <scope>NUCLEOTIDE SEQUENCE</scope>
    <source>
        <strain evidence="1">MBLW1</strain>
    </source>
</reference>
<protein>
    <submittedName>
        <fullName evidence="1">Uncharacterized protein</fullName>
    </submittedName>
</protein>
<gene>
    <name evidence="1" type="ORF">GMBLW1_19120</name>
</gene>
<keyword evidence="2" id="KW-1185">Reference proteome</keyword>
<name>A0A6C2YKE6_9BACT</name>
<accession>A0A6C2YKE6</accession>
<dbReference type="EMBL" id="LR586016">
    <property type="protein sequence ID" value="VIP02048.1"/>
    <property type="molecule type" value="Genomic_DNA"/>
</dbReference>
<evidence type="ECO:0000313" key="2">
    <source>
        <dbReference type="Proteomes" id="UP000464378"/>
    </source>
</evidence>
<dbReference type="PROSITE" id="PS51257">
    <property type="entry name" value="PROKAR_LIPOPROTEIN"/>
    <property type="match status" value="1"/>
</dbReference>
<dbReference type="EMBL" id="LR593887">
    <property type="protein sequence ID" value="VTS00231.1"/>
    <property type="molecule type" value="Genomic_DNA"/>
</dbReference>
<dbReference type="KEGG" id="tim:GMBLW1_19120"/>
<organism evidence="1">
    <name type="scientific">Tuwongella immobilis</name>
    <dbReference type="NCBI Taxonomy" id="692036"/>
    <lineage>
        <taxon>Bacteria</taxon>
        <taxon>Pseudomonadati</taxon>
        <taxon>Planctomycetota</taxon>
        <taxon>Planctomycetia</taxon>
        <taxon>Gemmatales</taxon>
        <taxon>Gemmataceae</taxon>
        <taxon>Tuwongella</taxon>
    </lineage>
</organism>
<proteinExistence type="predicted"/>
<evidence type="ECO:0000313" key="1">
    <source>
        <dbReference type="EMBL" id="VIP02048.1"/>
    </source>
</evidence>